<dbReference type="OrthoDB" id="9808317at2"/>
<dbReference type="EMBL" id="FQZU01000008">
    <property type="protein sequence ID" value="SHJ50232.1"/>
    <property type="molecule type" value="Genomic_DNA"/>
</dbReference>
<dbReference type="GO" id="GO:0005524">
    <property type="term" value="F:ATP binding"/>
    <property type="evidence" value="ECO:0007669"/>
    <property type="project" value="InterPro"/>
</dbReference>
<dbReference type="Proteomes" id="UP000183994">
    <property type="component" value="Unassembled WGS sequence"/>
</dbReference>
<dbReference type="Gene3D" id="3.40.50.300">
    <property type="entry name" value="P-loop containing nucleotide triphosphate hydrolases"/>
    <property type="match status" value="1"/>
</dbReference>
<dbReference type="STRING" id="1121393.SAMN02745216_01772"/>
<keyword evidence="2" id="KW-1185">Reference proteome</keyword>
<organism evidence="1 2">
    <name type="scientific">Desulfatibacillum alkenivorans DSM 16219</name>
    <dbReference type="NCBI Taxonomy" id="1121393"/>
    <lineage>
        <taxon>Bacteria</taxon>
        <taxon>Pseudomonadati</taxon>
        <taxon>Thermodesulfobacteriota</taxon>
        <taxon>Desulfobacteria</taxon>
        <taxon>Desulfobacterales</taxon>
        <taxon>Desulfatibacillaceae</taxon>
        <taxon>Desulfatibacillum</taxon>
    </lineage>
</organism>
<gene>
    <name evidence="1" type="ORF">SAMN02745216_01772</name>
</gene>
<dbReference type="InterPro" id="IPR001270">
    <property type="entry name" value="ClpA/B"/>
</dbReference>
<dbReference type="InterPro" id="IPR027417">
    <property type="entry name" value="P-loop_NTPase"/>
</dbReference>
<dbReference type="AlphaFoldDB" id="A0A1M6JUE3"/>
<evidence type="ECO:0000313" key="2">
    <source>
        <dbReference type="Proteomes" id="UP000183994"/>
    </source>
</evidence>
<proteinExistence type="predicted"/>
<accession>A0A1M6JUE3</accession>
<dbReference type="RefSeq" id="WP_073475028.1">
    <property type="nucleotide sequence ID" value="NZ_FQZU01000008.1"/>
</dbReference>
<evidence type="ECO:0000313" key="1">
    <source>
        <dbReference type="EMBL" id="SHJ50232.1"/>
    </source>
</evidence>
<reference evidence="2" key="1">
    <citation type="submission" date="2016-11" db="EMBL/GenBank/DDBJ databases">
        <authorList>
            <person name="Varghese N."/>
            <person name="Submissions S."/>
        </authorList>
    </citation>
    <scope>NUCLEOTIDE SEQUENCE [LARGE SCALE GENOMIC DNA]</scope>
    <source>
        <strain evidence="2">DSM 16219</strain>
    </source>
</reference>
<name>A0A1M6JUE3_9BACT</name>
<sequence length="386" mass="42960">MRKEPVAVTVPELQEILERYLAADAAVNYAVKIVGHPGIGKSDLVRQTAAKMNFLFIDTRLAFKENIDLGGYPVPDHESRRMLYYRPGFIPPPEVPEGKDGVLWFLDEANRAHPTVIQTLFQIITEKVCGEHALPDKTFVVLAGNLGEEDNTALTEFDDSALDGRLAVFHLRPDAPNWLNWAEKEGVHPSIIRYIGGFPDKLWDEENIHPNPRGWHQVSQALRLSYGLKTGEDLARLLETGVNAPLEKMIVALVGQTAASDFVLQITSPRELTTQEILDGDQAKLDLLAQNRISQEDALWALSGALTALREQNMEGGAEPSRALLQSLANTLQFLALVRADMRLSFFYLLIKKCALFTQIPSALKMLDSQTAEALSEKIRDMLEAP</sequence>
<dbReference type="PRINTS" id="PR00300">
    <property type="entry name" value="CLPPROTEASEA"/>
</dbReference>
<protein>
    <submittedName>
        <fullName evidence="1">MoxR-like ATPase</fullName>
    </submittedName>
</protein>
<dbReference type="SUPFAM" id="SSF52540">
    <property type="entry name" value="P-loop containing nucleoside triphosphate hydrolases"/>
    <property type="match status" value="1"/>
</dbReference>